<dbReference type="PANTHER" id="PTHR33429">
    <property type="entry name" value="OS02G0708000 PROTEIN-RELATED"/>
    <property type="match status" value="1"/>
</dbReference>
<reference evidence="3 4" key="1">
    <citation type="submission" date="2021-09" db="EMBL/GenBank/DDBJ databases">
        <title>Genomic insights and catalytic innovation underlie evolution of tropane alkaloids biosynthesis.</title>
        <authorList>
            <person name="Wang Y.-J."/>
            <person name="Tian T."/>
            <person name="Huang J.-P."/>
            <person name="Huang S.-X."/>
        </authorList>
    </citation>
    <scope>NUCLEOTIDE SEQUENCE [LARGE SCALE GENOMIC DNA]</scope>
    <source>
        <strain evidence="3">KIB-2018</strain>
        <tissue evidence="3">Leaf</tissue>
    </source>
</reference>
<comment type="caution">
    <text evidence="3">The sequence shown here is derived from an EMBL/GenBank/DDBJ whole genome shotgun (WGS) entry which is preliminary data.</text>
</comment>
<proteinExistence type="predicted"/>
<feature type="region of interest" description="Disordered" evidence="1">
    <location>
        <begin position="1"/>
        <end position="23"/>
    </location>
</feature>
<protein>
    <submittedName>
        <fullName evidence="3">Uncharacterized protein</fullName>
    </submittedName>
</protein>
<keyword evidence="2" id="KW-0812">Transmembrane</keyword>
<feature type="compositionally biased region" description="Basic and acidic residues" evidence="1">
    <location>
        <begin position="75"/>
        <end position="86"/>
    </location>
</feature>
<dbReference type="EMBL" id="JAIWQS010000004">
    <property type="protein sequence ID" value="KAJ8766672.1"/>
    <property type="molecule type" value="Genomic_DNA"/>
</dbReference>
<organism evidence="3 4">
    <name type="scientific">Erythroxylum novogranatense</name>
    <dbReference type="NCBI Taxonomy" id="1862640"/>
    <lineage>
        <taxon>Eukaryota</taxon>
        <taxon>Viridiplantae</taxon>
        <taxon>Streptophyta</taxon>
        <taxon>Embryophyta</taxon>
        <taxon>Tracheophyta</taxon>
        <taxon>Spermatophyta</taxon>
        <taxon>Magnoliopsida</taxon>
        <taxon>eudicotyledons</taxon>
        <taxon>Gunneridae</taxon>
        <taxon>Pentapetalae</taxon>
        <taxon>rosids</taxon>
        <taxon>fabids</taxon>
        <taxon>Malpighiales</taxon>
        <taxon>Erythroxylaceae</taxon>
        <taxon>Erythroxylum</taxon>
    </lineage>
</organism>
<evidence type="ECO:0000256" key="2">
    <source>
        <dbReference type="SAM" id="Phobius"/>
    </source>
</evidence>
<keyword evidence="4" id="KW-1185">Reference proteome</keyword>
<gene>
    <name evidence="3" type="ORF">K2173_001192</name>
</gene>
<dbReference type="Proteomes" id="UP001159364">
    <property type="component" value="Linkage Group LG04"/>
</dbReference>
<dbReference type="PANTHER" id="PTHR33429:SF2">
    <property type="entry name" value="OS01G0888850 PROTEIN"/>
    <property type="match status" value="1"/>
</dbReference>
<keyword evidence="2" id="KW-1133">Transmembrane helix</keyword>
<accession>A0AAV8TIC5</accession>
<keyword evidence="2" id="KW-0472">Membrane</keyword>
<feature type="compositionally biased region" description="Basic and acidic residues" evidence="1">
    <location>
        <begin position="99"/>
        <end position="114"/>
    </location>
</feature>
<feature type="region of interest" description="Disordered" evidence="1">
    <location>
        <begin position="75"/>
        <end position="120"/>
    </location>
</feature>
<evidence type="ECO:0000313" key="3">
    <source>
        <dbReference type="EMBL" id="KAJ8766672.1"/>
    </source>
</evidence>
<feature type="compositionally biased region" description="Low complexity" evidence="1">
    <location>
        <begin position="1"/>
        <end position="11"/>
    </location>
</feature>
<sequence length="120" mass="12974">MSTPLDQQQQLQPPPQAYTTHGSHGSVGALIAVLAAIIILGVIACMIGRLCSGRRILGVGEYDMEGWVERKCSSCIDGHADPRPPRPADAPAEVDEAREEIKDEDQEKSHRKTEASTSQP</sequence>
<dbReference type="AlphaFoldDB" id="A0AAV8TIC5"/>
<name>A0AAV8TIC5_9ROSI</name>
<evidence type="ECO:0000256" key="1">
    <source>
        <dbReference type="SAM" id="MobiDB-lite"/>
    </source>
</evidence>
<feature type="transmembrane region" description="Helical" evidence="2">
    <location>
        <begin position="27"/>
        <end position="47"/>
    </location>
</feature>
<evidence type="ECO:0000313" key="4">
    <source>
        <dbReference type="Proteomes" id="UP001159364"/>
    </source>
</evidence>